<comment type="similarity">
    <text evidence="7">Belongs to the PPase family.</text>
</comment>
<dbReference type="Proteomes" id="UP000231579">
    <property type="component" value="Unassembled WGS sequence"/>
</dbReference>
<evidence type="ECO:0000256" key="1">
    <source>
        <dbReference type="ARBA" id="ARBA00001946"/>
    </source>
</evidence>
<accession>A0A2M8L6M5</accession>
<dbReference type="InterPro" id="IPR036649">
    <property type="entry name" value="Pyrophosphatase_sf"/>
</dbReference>
<dbReference type="PANTHER" id="PTHR10286">
    <property type="entry name" value="INORGANIC PYROPHOSPHATASE"/>
    <property type="match status" value="1"/>
</dbReference>
<comment type="catalytic activity">
    <reaction evidence="6 7">
        <text>diphosphate + H2O = 2 phosphate + H(+)</text>
        <dbReference type="Rhea" id="RHEA:24576"/>
        <dbReference type="ChEBI" id="CHEBI:15377"/>
        <dbReference type="ChEBI" id="CHEBI:15378"/>
        <dbReference type="ChEBI" id="CHEBI:33019"/>
        <dbReference type="ChEBI" id="CHEBI:43474"/>
        <dbReference type="EC" id="3.6.1.1"/>
    </reaction>
</comment>
<dbReference type="AlphaFoldDB" id="A0A2M8L6M5"/>
<reference evidence="9" key="1">
    <citation type="submission" date="2017-09" db="EMBL/GenBank/DDBJ databases">
        <title>Depth-based differentiation of microbial function through sediment-hosted aquifers and enrichment of novel symbionts in the deep terrestrial subsurface.</title>
        <authorList>
            <person name="Probst A.J."/>
            <person name="Ladd B."/>
            <person name="Jarett J.K."/>
            <person name="Geller-Mcgrath D.E."/>
            <person name="Sieber C.M.K."/>
            <person name="Emerson J.B."/>
            <person name="Anantharaman K."/>
            <person name="Thomas B.C."/>
            <person name="Malmstrom R."/>
            <person name="Stieglmeier M."/>
            <person name="Klingl A."/>
            <person name="Woyke T."/>
            <person name="Ryan C.M."/>
            <person name="Banfield J.F."/>
        </authorList>
    </citation>
    <scope>NUCLEOTIDE SEQUENCE [LARGE SCALE GENOMIC DNA]</scope>
</reference>
<sequence>MTQHTLVDQISAGPRPPYEVYCLVEIPKGGSNKYEYDKKFGVFRLDRVLYNAVFYPAEYGIIPQTAQEDGDPLDIMVLSSFSTFPGCLLICRPIGMLRLTDTRKKDNKIIAVPCDDPRFNEVRELADLRHHFKKEIANFWENYSELQPDKKITINGWSGLEVALDQIRQAIKLYRQGHPSQDHE</sequence>
<dbReference type="InterPro" id="IPR008162">
    <property type="entry name" value="Pyrophosphatase"/>
</dbReference>
<evidence type="ECO:0000313" key="9">
    <source>
        <dbReference type="Proteomes" id="UP000231579"/>
    </source>
</evidence>
<dbReference type="GO" id="GO:0006796">
    <property type="term" value="P:phosphate-containing compound metabolic process"/>
    <property type="evidence" value="ECO:0007669"/>
    <property type="project" value="InterPro"/>
</dbReference>
<protein>
    <recommendedName>
        <fullName evidence="7">Inorganic pyrophosphatase</fullName>
        <ecNumber evidence="7">3.6.1.1</ecNumber>
    </recommendedName>
    <alternativeName>
        <fullName evidence="7">Pyrophosphate phospho-hydrolase</fullName>
        <shortName evidence="7">PPase</shortName>
    </alternativeName>
</protein>
<keyword evidence="4 7" id="KW-0378">Hydrolase</keyword>
<dbReference type="PROSITE" id="PS00387">
    <property type="entry name" value="PPASE"/>
    <property type="match status" value="1"/>
</dbReference>
<comment type="caution">
    <text evidence="8">The sequence shown here is derived from an EMBL/GenBank/DDBJ whole genome shotgun (WGS) entry which is preliminary data.</text>
</comment>
<evidence type="ECO:0000256" key="3">
    <source>
        <dbReference type="ARBA" id="ARBA00022723"/>
    </source>
</evidence>
<keyword evidence="5 7" id="KW-0460">Magnesium</keyword>
<evidence type="ECO:0000313" key="8">
    <source>
        <dbReference type="EMBL" id="PJE69866.1"/>
    </source>
</evidence>
<proteinExistence type="inferred from homology"/>
<comment type="subcellular location">
    <subcellularLocation>
        <location evidence="7">Cytoplasm</location>
    </subcellularLocation>
</comment>
<feature type="binding site" evidence="7">
    <location>
        <position position="69"/>
    </location>
    <ligand>
        <name>Mg(2+)</name>
        <dbReference type="ChEBI" id="CHEBI:18420"/>
        <label>1</label>
    </ligand>
</feature>
<feature type="binding site" evidence="7">
    <location>
        <position position="33"/>
    </location>
    <ligand>
        <name>substrate</name>
    </ligand>
</feature>
<comment type="function">
    <text evidence="7">Catalyzes the hydrolysis of inorganic pyrophosphate (PPi) forming two phosphate ions.</text>
</comment>
<organism evidence="8 9">
    <name type="scientific">Candidatus Shapirobacteria bacterium CG10_big_fil_rev_8_21_14_0_10_48_15</name>
    <dbReference type="NCBI Taxonomy" id="1974484"/>
    <lineage>
        <taxon>Bacteria</taxon>
        <taxon>Candidatus Shapironibacteriota</taxon>
    </lineage>
</organism>
<comment type="subunit">
    <text evidence="7">Homohexamer.</text>
</comment>
<evidence type="ECO:0000256" key="4">
    <source>
        <dbReference type="ARBA" id="ARBA00022801"/>
    </source>
</evidence>
<dbReference type="Gene3D" id="3.90.80.10">
    <property type="entry name" value="Inorganic pyrophosphatase"/>
    <property type="match status" value="1"/>
</dbReference>
<dbReference type="EMBL" id="PFEM01000037">
    <property type="protein sequence ID" value="PJE69866.1"/>
    <property type="molecule type" value="Genomic_DNA"/>
</dbReference>
<feature type="binding site" evidence="7">
    <location>
        <position position="74"/>
    </location>
    <ligand>
        <name>Mg(2+)</name>
        <dbReference type="ChEBI" id="CHEBI:18420"/>
        <label>2</label>
    </ligand>
</feature>
<dbReference type="GO" id="GO:0005737">
    <property type="term" value="C:cytoplasm"/>
    <property type="evidence" value="ECO:0007669"/>
    <property type="project" value="UniProtKB-SubCell"/>
</dbReference>
<evidence type="ECO:0000256" key="2">
    <source>
        <dbReference type="ARBA" id="ARBA00022490"/>
    </source>
</evidence>
<dbReference type="Pfam" id="PF00719">
    <property type="entry name" value="Pyrophosphatase"/>
    <property type="match status" value="1"/>
</dbReference>
<dbReference type="EC" id="3.6.1.1" evidence="7"/>
<gene>
    <name evidence="7" type="primary">ppa</name>
    <name evidence="8" type="ORF">COU97_02695</name>
</gene>
<dbReference type="CDD" id="cd00412">
    <property type="entry name" value="pyrophosphatase"/>
    <property type="match status" value="1"/>
</dbReference>
<feature type="binding site" evidence="7">
    <location>
        <position position="106"/>
    </location>
    <ligand>
        <name>Mg(2+)</name>
        <dbReference type="ChEBI" id="CHEBI:18420"/>
        <label>1</label>
    </ligand>
</feature>
<feature type="binding site" evidence="7">
    <location>
        <position position="47"/>
    </location>
    <ligand>
        <name>substrate</name>
    </ligand>
</feature>
<feature type="binding site" evidence="7">
    <location>
        <position position="59"/>
    </location>
    <ligand>
        <name>substrate</name>
    </ligand>
</feature>
<evidence type="ECO:0000256" key="6">
    <source>
        <dbReference type="ARBA" id="ARBA00047820"/>
    </source>
</evidence>
<evidence type="ECO:0000256" key="5">
    <source>
        <dbReference type="ARBA" id="ARBA00022842"/>
    </source>
</evidence>
<keyword evidence="2 7" id="KW-0963">Cytoplasm</keyword>
<dbReference type="GO" id="GO:0004427">
    <property type="term" value="F:inorganic diphosphate phosphatase activity"/>
    <property type="evidence" value="ECO:0007669"/>
    <property type="project" value="UniProtKB-UniRule"/>
</dbReference>
<comment type="cofactor">
    <cofactor evidence="1 7">
        <name>Mg(2+)</name>
        <dbReference type="ChEBI" id="CHEBI:18420"/>
    </cofactor>
</comment>
<dbReference type="SUPFAM" id="SSF50324">
    <property type="entry name" value="Inorganic pyrophosphatase"/>
    <property type="match status" value="1"/>
</dbReference>
<name>A0A2M8L6M5_9BACT</name>
<dbReference type="GO" id="GO:0000287">
    <property type="term" value="F:magnesium ion binding"/>
    <property type="evidence" value="ECO:0007669"/>
    <property type="project" value="UniProtKB-UniRule"/>
</dbReference>
<feature type="binding site" evidence="7">
    <location>
        <position position="74"/>
    </location>
    <ligand>
        <name>Mg(2+)</name>
        <dbReference type="ChEBI" id="CHEBI:18420"/>
        <label>1</label>
    </ligand>
</feature>
<evidence type="ECO:0000256" key="7">
    <source>
        <dbReference type="HAMAP-Rule" id="MF_00209"/>
    </source>
</evidence>
<keyword evidence="3 7" id="KW-0479">Metal-binding</keyword>
<feature type="binding site" evidence="7">
    <location>
        <position position="143"/>
    </location>
    <ligand>
        <name>substrate</name>
    </ligand>
</feature>
<dbReference type="HAMAP" id="MF_00209">
    <property type="entry name" value="Inorganic_PPase"/>
    <property type="match status" value="1"/>
</dbReference>
<dbReference type="FunFam" id="3.90.80.10:FF:000003">
    <property type="entry name" value="Inorganic pyrophosphatase"/>
    <property type="match status" value="1"/>
</dbReference>